<dbReference type="EMBL" id="QXGE01000273">
    <property type="protein sequence ID" value="KAE9317700.1"/>
    <property type="molecule type" value="Genomic_DNA"/>
</dbReference>
<comment type="caution">
    <text evidence="8">The sequence shown here is derived from an EMBL/GenBank/DDBJ whole genome shotgun (WGS) entry which is preliminary data.</text>
</comment>
<sequence length="126" mass="13471">MPFNNTEQHALVETLQVVNPGISVPSAYQLANPLLDAAYSKSIGGLTVKLGGRVVTLETDGCTDINGMAVVNYMAVSGDLSYFLESVYTGAQSHDTLFLVADVKRVLLKYKSIKFGSVITDNTPAN</sequence>
<evidence type="ECO:0000313" key="4">
    <source>
        <dbReference type="EMBL" id="KAE9121807.1"/>
    </source>
</evidence>
<dbReference type="Proteomes" id="UP000429523">
    <property type="component" value="Unassembled WGS sequence"/>
</dbReference>
<dbReference type="EMBL" id="QXFX01002887">
    <property type="protein sequence ID" value="KAE9072840.1"/>
    <property type="molecule type" value="Genomic_DNA"/>
</dbReference>
<dbReference type="EMBL" id="QXGF01000299">
    <property type="protein sequence ID" value="KAE8942585.1"/>
    <property type="molecule type" value="Genomic_DNA"/>
</dbReference>
<evidence type="ECO:0000313" key="3">
    <source>
        <dbReference type="EMBL" id="KAE9072840.1"/>
    </source>
</evidence>
<evidence type="ECO:0000313" key="16">
    <source>
        <dbReference type="Proteomes" id="UP000460718"/>
    </source>
</evidence>
<dbReference type="EMBL" id="QXFZ01000310">
    <property type="protein sequence ID" value="KAE9121807.1"/>
    <property type="molecule type" value="Genomic_DNA"/>
</dbReference>
<dbReference type="EMBL" id="QXGD01000335">
    <property type="protein sequence ID" value="KAE9242901.1"/>
    <property type="molecule type" value="Genomic_DNA"/>
</dbReference>
<name>A0A6A3ZZ69_9STRA</name>
<protein>
    <submittedName>
        <fullName evidence="8">Uncharacterized protein</fullName>
    </submittedName>
</protein>
<dbReference type="EMBL" id="QXFW01000261">
    <property type="protein sequence ID" value="KAE9018457.1"/>
    <property type="molecule type" value="Genomic_DNA"/>
</dbReference>
<dbReference type="Proteomes" id="UP000437068">
    <property type="component" value="Unassembled WGS sequence"/>
</dbReference>
<accession>A0A6A3ZZ69</accession>
<dbReference type="Proteomes" id="UP000476176">
    <property type="component" value="Unassembled WGS sequence"/>
</dbReference>
<dbReference type="Proteomes" id="UP000441208">
    <property type="component" value="Unassembled WGS sequence"/>
</dbReference>
<gene>
    <name evidence="9" type="ORF">PF001_g6740</name>
    <name evidence="8" type="ORF">PF002_g8520</name>
    <name evidence="7" type="ORF">PF004_g9316</name>
    <name evidence="6" type="ORF">PF005_g25698</name>
    <name evidence="5" type="ORF">PF006_g6379</name>
    <name evidence="4" type="ORF">PF007_g7699</name>
    <name evidence="1" type="ORF">PF009_g7680</name>
    <name evidence="3" type="ORF">PF010_g25322</name>
    <name evidence="2" type="ORF">PF011_g6271</name>
</gene>
<evidence type="ECO:0000313" key="17">
    <source>
        <dbReference type="Proteomes" id="UP000476176"/>
    </source>
</evidence>
<reference evidence="10 11" key="1">
    <citation type="submission" date="2018-08" db="EMBL/GenBank/DDBJ databases">
        <title>Genomic investigation of the strawberry pathogen Phytophthora fragariae indicates pathogenicity is determined by transcriptional variation in three key races.</title>
        <authorList>
            <person name="Adams T.M."/>
            <person name="Armitage A.D."/>
            <person name="Sobczyk M.K."/>
            <person name="Bates H.J."/>
            <person name="Dunwell J.M."/>
            <person name="Nellist C.F."/>
            <person name="Harrison R.J."/>
        </authorList>
    </citation>
    <scope>NUCLEOTIDE SEQUENCE [LARGE SCALE GENOMIC DNA]</scope>
    <source>
        <strain evidence="9 12">A4</strain>
        <strain evidence="8 13">BC-1</strain>
        <strain evidence="7 17">BC-23</strain>
        <strain evidence="6 11">NOV-27</strain>
        <strain evidence="5 14">NOV-5</strain>
        <strain evidence="4 15">NOV-71</strain>
        <strain evidence="1 10">NOV-9</strain>
        <strain evidence="3 18">ONT-3</strain>
        <strain evidence="2 16">SCRP245</strain>
    </source>
</reference>
<evidence type="ECO:0000313" key="14">
    <source>
        <dbReference type="Proteomes" id="UP000440732"/>
    </source>
</evidence>
<evidence type="ECO:0000313" key="18">
    <source>
        <dbReference type="Proteomes" id="UP000488956"/>
    </source>
</evidence>
<proteinExistence type="predicted"/>
<dbReference type="OrthoDB" id="95193at2759"/>
<evidence type="ECO:0000313" key="1">
    <source>
        <dbReference type="EMBL" id="KAE8942585.1"/>
    </source>
</evidence>
<evidence type="ECO:0000313" key="8">
    <source>
        <dbReference type="EMBL" id="KAE9242901.1"/>
    </source>
</evidence>
<evidence type="ECO:0000313" key="10">
    <source>
        <dbReference type="Proteomes" id="UP000429523"/>
    </source>
</evidence>
<evidence type="ECO:0000313" key="2">
    <source>
        <dbReference type="EMBL" id="KAE9018457.1"/>
    </source>
</evidence>
<dbReference type="EMBL" id="QXGC01000453">
    <property type="protein sequence ID" value="KAE9234694.1"/>
    <property type="molecule type" value="Genomic_DNA"/>
</dbReference>
<evidence type="ECO:0000313" key="7">
    <source>
        <dbReference type="EMBL" id="KAE9234694.1"/>
    </source>
</evidence>
<dbReference type="Proteomes" id="UP000488956">
    <property type="component" value="Unassembled WGS sequence"/>
</dbReference>
<dbReference type="Proteomes" id="UP000440732">
    <property type="component" value="Unassembled WGS sequence"/>
</dbReference>
<evidence type="ECO:0000313" key="12">
    <source>
        <dbReference type="Proteomes" id="UP000437068"/>
    </source>
</evidence>
<dbReference type="AlphaFoldDB" id="A0A6A3ZZ69"/>
<keyword evidence="11" id="KW-1185">Reference proteome</keyword>
<evidence type="ECO:0000313" key="5">
    <source>
        <dbReference type="EMBL" id="KAE9149106.1"/>
    </source>
</evidence>
<organism evidence="8 13">
    <name type="scientific">Phytophthora fragariae</name>
    <dbReference type="NCBI Taxonomy" id="53985"/>
    <lineage>
        <taxon>Eukaryota</taxon>
        <taxon>Sar</taxon>
        <taxon>Stramenopiles</taxon>
        <taxon>Oomycota</taxon>
        <taxon>Peronosporomycetes</taxon>
        <taxon>Peronosporales</taxon>
        <taxon>Peronosporaceae</taxon>
        <taxon>Phytophthora</taxon>
    </lineage>
</organism>
<dbReference type="EMBL" id="QXGB01002816">
    <property type="protein sequence ID" value="KAE9174797.1"/>
    <property type="molecule type" value="Genomic_DNA"/>
</dbReference>
<evidence type="ECO:0000313" key="9">
    <source>
        <dbReference type="EMBL" id="KAE9317700.1"/>
    </source>
</evidence>
<dbReference type="EMBL" id="QXGA01000256">
    <property type="protein sequence ID" value="KAE9149106.1"/>
    <property type="molecule type" value="Genomic_DNA"/>
</dbReference>
<evidence type="ECO:0000313" key="11">
    <source>
        <dbReference type="Proteomes" id="UP000433483"/>
    </source>
</evidence>
<dbReference type="Proteomes" id="UP000433483">
    <property type="component" value="Unassembled WGS sequence"/>
</dbReference>
<dbReference type="Proteomes" id="UP000460718">
    <property type="component" value="Unassembled WGS sequence"/>
</dbReference>
<evidence type="ECO:0000313" key="13">
    <source>
        <dbReference type="Proteomes" id="UP000440367"/>
    </source>
</evidence>
<dbReference type="Proteomes" id="UP000440367">
    <property type="component" value="Unassembled WGS sequence"/>
</dbReference>
<evidence type="ECO:0000313" key="6">
    <source>
        <dbReference type="EMBL" id="KAE9174797.1"/>
    </source>
</evidence>
<evidence type="ECO:0000313" key="15">
    <source>
        <dbReference type="Proteomes" id="UP000441208"/>
    </source>
</evidence>